<keyword evidence="18" id="KW-1185">Reference proteome</keyword>
<dbReference type="OMA" id="PYVIMHM"/>
<dbReference type="STRING" id="15368.I1GQE6"/>
<dbReference type="SUPFAM" id="SSF51717">
    <property type="entry name" value="Dihydropteroate synthetase-like"/>
    <property type="match status" value="1"/>
</dbReference>
<dbReference type="InParanoid" id="I1GQE6"/>
<dbReference type="GO" id="GO:0046656">
    <property type="term" value="P:folic acid biosynthetic process"/>
    <property type="evidence" value="ECO:0007669"/>
    <property type="project" value="UniProtKB-KW"/>
</dbReference>
<dbReference type="NCBIfam" id="TIGR01496">
    <property type="entry name" value="DHPS"/>
    <property type="match status" value="1"/>
</dbReference>
<dbReference type="eggNOG" id="KOG2544">
    <property type="taxonomic scope" value="Eukaryota"/>
</dbReference>
<evidence type="ECO:0000256" key="2">
    <source>
        <dbReference type="ARBA" id="ARBA00000198"/>
    </source>
</evidence>
<evidence type="ECO:0000256" key="12">
    <source>
        <dbReference type="ARBA" id="ARBA00022842"/>
    </source>
</evidence>
<dbReference type="Gene3D" id="3.20.20.20">
    <property type="entry name" value="Dihydropteroate synthase-like"/>
    <property type="match status" value="1"/>
</dbReference>
<dbReference type="PROSITE" id="PS00794">
    <property type="entry name" value="HPPK"/>
    <property type="match status" value="1"/>
</dbReference>
<evidence type="ECO:0000256" key="3">
    <source>
        <dbReference type="ARBA" id="ARBA00001946"/>
    </source>
</evidence>
<evidence type="ECO:0000256" key="1">
    <source>
        <dbReference type="ARBA" id="ARBA00000012"/>
    </source>
</evidence>
<evidence type="ECO:0000256" key="10">
    <source>
        <dbReference type="ARBA" id="ARBA00022777"/>
    </source>
</evidence>
<feature type="domain" description="Pterin-binding" evidence="15">
    <location>
        <begin position="160"/>
        <end position="413"/>
    </location>
</feature>
<dbReference type="PROSITE" id="PS50972">
    <property type="entry name" value="PTERIN_BINDING"/>
    <property type="match status" value="1"/>
</dbReference>
<evidence type="ECO:0000259" key="15">
    <source>
        <dbReference type="PROSITE" id="PS50972"/>
    </source>
</evidence>
<evidence type="ECO:0000256" key="7">
    <source>
        <dbReference type="ARBA" id="ARBA00022679"/>
    </source>
</evidence>
<keyword evidence="9" id="KW-0547">Nucleotide-binding</keyword>
<keyword evidence="14" id="KW-0511">Multifunctional enzyme</keyword>
<dbReference type="GO" id="GO:0046654">
    <property type="term" value="P:tetrahydrofolate biosynthetic process"/>
    <property type="evidence" value="ECO:0000318"/>
    <property type="project" value="GO_Central"/>
</dbReference>
<keyword evidence="12" id="KW-0460">Magnesium</keyword>
<gene>
    <name evidence="16" type="ORF">BRADI_1g15020v3</name>
</gene>
<evidence type="ECO:0000256" key="9">
    <source>
        <dbReference type="ARBA" id="ARBA00022741"/>
    </source>
</evidence>
<evidence type="ECO:0000313" key="18">
    <source>
        <dbReference type="Proteomes" id="UP000008810"/>
    </source>
</evidence>
<dbReference type="HOGENOM" id="CLU_008023_2_1_1"/>
<comment type="catalytic activity">
    <reaction evidence="1">
        <text>(7,8-dihydropterin-6-yl)methyl diphosphate + 4-aminobenzoate = 7,8-dihydropteroate + diphosphate</text>
        <dbReference type="Rhea" id="RHEA:19949"/>
        <dbReference type="ChEBI" id="CHEBI:17836"/>
        <dbReference type="ChEBI" id="CHEBI:17839"/>
        <dbReference type="ChEBI" id="CHEBI:33019"/>
        <dbReference type="ChEBI" id="CHEBI:72950"/>
        <dbReference type="EC" id="2.5.1.15"/>
    </reaction>
</comment>
<dbReference type="AlphaFoldDB" id="I1GQE6"/>
<dbReference type="InterPro" id="IPR035907">
    <property type="entry name" value="Hppk_sf"/>
</dbReference>
<comment type="cofactor">
    <cofactor evidence="3">
        <name>Mg(2+)</name>
        <dbReference type="ChEBI" id="CHEBI:18420"/>
    </cofactor>
</comment>
<dbReference type="InterPro" id="IPR000550">
    <property type="entry name" value="Hppk"/>
</dbReference>
<dbReference type="GO" id="GO:0003848">
    <property type="term" value="F:2-amino-4-hydroxy-6-hydroxymethyldihydropteridine diphosphokinase activity"/>
    <property type="evidence" value="ECO:0007669"/>
    <property type="project" value="UniProtKB-EC"/>
</dbReference>
<keyword evidence="13" id="KW-0289">Folate biosynthesis</keyword>
<dbReference type="Proteomes" id="UP000008810">
    <property type="component" value="Chromosome 1"/>
</dbReference>
<dbReference type="PANTHER" id="PTHR20941:SF1">
    <property type="entry name" value="FOLIC ACID SYNTHESIS PROTEIN FOL1"/>
    <property type="match status" value="1"/>
</dbReference>
<proteinExistence type="inferred from homology"/>
<dbReference type="GO" id="GO:0004156">
    <property type="term" value="F:dihydropteroate synthase activity"/>
    <property type="evidence" value="ECO:0000318"/>
    <property type="project" value="GO_Central"/>
</dbReference>
<dbReference type="EnsemblPlants" id="PNT74467">
    <property type="protein sequence ID" value="PNT74467"/>
    <property type="gene ID" value="BRADI_1g15020v3"/>
</dbReference>
<dbReference type="InterPro" id="IPR011005">
    <property type="entry name" value="Dihydropteroate_synth-like_sf"/>
</dbReference>
<evidence type="ECO:0000256" key="11">
    <source>
        <dbReference type="ARBA" id="ARBA00022840"/>
    </source>
</evidence>
<dbReference type="UniPathway" id="UPA00077">
    <property type="reaction ID" value="UER00155"/>
</dbReference>
<keyword evidence="10" id="KW-0418">Kinase</keyword>
<dbReference type="InterPro" id="IPR000489">
    <property type="entry name" value="Pterin-binding_dom"/>
</dbReference>
<evidence type="ECO:0000256" key="14">
    <source>
        <dbReference type="ARBA" id="ARBA00023268"/>
    </source>
</evidence>
<evidence type="ECO:0000313" key="17">
    <source>
        <dbReference type="EnsemblPlants" id="PNT74467"/>
    </source>
</evidence>
<evidence type="ECO:0000256" key="5">
    <source>
        <dbReference type="ARBA" id="ARBA00005051"/>
    </source>
</evidence>
<evidence type="ECO:0000256" key="6">
    <source>
        <dbReference type="ARBA" id="ARBA00009951"/>
    </source>
</evidence>
<name>I1GQE6_BRADI</name>
<dbReference type="SUPFAM" id="SSF55083">
    <property type="entry name" value="6-hydroxymethyl-7,8-dihydropterin pyrophosphokinase, HPPK"/>
    <property type="match status" value="1"/>
</dbReference>
<dbReference type="Gene3D" id="3.30.70.560">
    <property type="entry name" value="7,8-Dihydro-6-hydroxymethylpterin-pyrophosphokinase HPPK"/>
    <property type="match status" value="1"/>
</dbReference>
<organism evidence="16">
    <name type="scientific">Brachypodium distachyon</name>
    <name type="common">Purple false brome</name>
    <name type="synonym">Trachynia distachya</name>
    <dbReference type="NCBI Taxonomy" id="15368"/>
    <lineage>
        <taxon>Eukaryota</taxon>
        <taxon>Viridiplantae</taxon>
        <taxon>Streptophyta</taxon>
        <taxon>Embryophyta</taxon>
        <taxon>Tracheophyta</taxon>
        <taxon>Spermatophyta</taxon>
        <taxon>Magnoliopsida</taxon>
        <taxon>Liliopsida</taxon>
        <taxon>Poales</taxon>
        <taxon>Poaceae</taxon>
        <taxon>BOP clade</taxon>
        <taxon>Pooideae</taxon>
        <taxon>Stipodae</taxon>
        <taxon>Brachypodieae</taxon>
        <taxon>Brachypodium</taxon>
    </lineage>
</organism>
<dbReference type="InterPro" id="IPR006390">
    <property type="entry name" value="DHP_synth_dom"/>
</dbReference>
<dbReference type="EMBL" id="CM000880">
    <property type="protein sequence ID" value="PNT74467.1"/>
    <property type="molecule type" value="Genomic_DNA"/>
</dbReference>
<evidence type="ECO:0000313" key="16">
    <source>
        <dbReference type="EMBL" id="PNT74467.1"/>
    </source>
</evidence>
<dbReference type="CDD" id="cd00739">
    <property type="entry name" value="DHPS"/>
    <property type="match status" value="1"/>
</dbReference>
<reference evidence="16 17" key="1">
    <citation type="journal article" date="2010" name="Nature">
        <title>Genome sequencing and analysis of the model grass Brachypodium distachyon.</title>
        <authorList>
            <consortium name="International Brachypodium Initiative"/>
        </authorList>
    </citation>
    <scope>NUCLEOTIDE SEQUENCE [LARGE SCALE GENOMIC DNA]</scope>
    <source>
        <strain evidence="16 17">Bd21</strain>
    </source>
</reference>
<dbReference type="ExpressionAtlas" id="I1GQE6">
    <property type="expression patterns" value="baseline"/>
</dbReference>
<dbReference type="NCBIfam" id="TIGR01498">
    <property type="entry name" value="folK"/>
    <property type="match status" value="1"/>
</dbReference>
<dbReference type="OrthoDB" id="615426at2759"/>
<dbReference type="PANTHER" id="PTHR20941">
    <property type="entry name" value="FOLATE SYNTHESIS PROTEINS"/>
    <property type="match status" value="1"/>
</dbReference>
<dbReference type="GO" id="GO:0005524">
    <property type="term" value="F:ATP binding"/>
    <property type="evidence" value="ECO:0007669"/>
    <property type="project" value="UniProtKB-KW"/>
</dbReference>
<keyword evidence="11" id="KW-0067">ATP-binding</keyword>
<dbReference type="FunFam" id="3.20.20.20:FF:000006">
    <property type="entry name" value="Dihydropteroate synthase"/>
    <property type="match status" value="1"/>
</dbReference>
<dbReference type="PROSITE" id="PS00792">
    <property type="entry name" value="DHPS_1"/>
    <property type="match status" value="1"/>
</dbReference>
<evidence type="ECO:0000256" key="13">
    <source>
        <dbReference type="ARBA" id="ARBA00022909"/>
    </source>
</evidence>
<sequence>MVIVTGNVELECACVPAYVTNRPPFLNSAVRGTTKLGPHDLLRLLKKIEKDLGRTDGIRYGPRPIDLDILFYGKHHINSESLTIPHERIHKRPFVMAPLMDLVRTSTETDVEASWHSLSKCSDGLFKIWENLGGESLIGKEGLRRVLPVGDELLDFAERTHVMGILNLTPDSFSDGGKFQEVEAAVNQVKLLVSEGADIIDIGAQSTRPSARRLSVGEELERLVPVLDAVMKIPEIEGKLLSVDTFYAEVAAEAVSRGVHIVNDVSAGHLDPKILEGVRELGVPYIVMHMRGDPSTMQSDQNLQYEDVCKQVASELYSRVRSAEMAGIPLWRLIVDPGIGFSKDSKQNLQLLAGLSSVRREMSKTSVGASHMPMLVGLSRKRFLGEICNHASPVERDPATVSAATSAILGGAT</sequence>
<dbReference type="Pfam" id="PF01288">
    <property type="entry name" value="HPPK"/>
    <property type="match status" value="1"/>
</dbReference>
<comment type="pathway">
    <text evidence="4">Cofactor biosynthesis; tetrahydrofolate biosynthesis; 7,8-dihydrofolate from 2-amino-4-hydroxy-6-hydroxymethyl-7,8-dihydropteridine diphosphate and 4-aminobenzoate: step 1/2.</text>
</comment>
<comment type="catalytic activity">
    <reaction evidence="2">
        <text>6-hydroxymethyl-7,8-dihydropterin + ATP = (7,8-dihydropterin-6-yl)methyl diphosphate + AMP + H(+)</text>
        <dbReference type="Rhea" id="RHEA:11412"/>
        <dbReference type="ChEBI" id="CHEBI:15378"/>
        <dbReference type="ChEBI" id="CHEBI:30616"/>
        <dbReference type="ChEBI" id="CHEBI:44841"/>
        <dbReference type="ChEBI" id="CHEBI:72950"/>
        <dbReference type="ChEBI" id="CHEBI:456215"/>
        <dbReference type="EC" id="2.7.6.3"/>
    </reaction>
</comment>
<dbReference type="PROSITE" id="PS00793">
    <property type="entry name" value="DHPS_2"/>
    <property type="match status" value="1"/>
</dbReference>
<dbReference type="InterPro" id="IPR045031">
    <property type="entry name" value="DHP_synth-like"/>
</dbReference>
<dbReference type="GO" id="GO:0016301">
    <property type="term" value="F:kinase activity"/>
    <property type="evidence" value="ECO:0007669"/>
    <property type="project" value="UniProtKB-KW"/>
</dbReference>
<accession>I1GQE6</accession>
<keyword evidence="8" id="KW-0479">Metal-binding</keyword>
<dbReference type="CDD" id="cd00483">
    <property type="entry name" value="HPPK"/>
    <property type="match status" value="1"/>
</dbReference>
<dbReference type="GO" id="GO:0046872">
    <property type="term" value="F:metal ion binding"/>
    <property type="evidence" value="ECO:0007669"/>
    <property type="project" value="UniProtKB-KW"/>
</dbReference>
<comment type="similarity">
    <text evidence="6">In the C-terminal section; belongs to the DHPS family.</text>
</comment>
<reference evidence="17" key="3">
    <citation type="submission" date="2018-08" db="UniProtKB">
        <authorList>
            <consortium name="EnsemblPlants"/>
        </authorList>
    </citation>
    <scope>IDENTIFICATION</scope>
    <source>
        <strain evidence="17">cv. Bd21</strain>
    </source>
</reference>
<reference evidence="16" key="2">
    <citation type="submission" date="2017-06" db="EMBL/GenBank/DDBJ databases">
        <title>WGS assembly of Brachypodium distachyon.</title>
        <authorList>
            <consortium name="The International Brachypodium Initiative"/>
            <person name="Lucas S."/>
            <person name="Harmon-Smith M."/>
            <person name="Lail K."/>
            <person name="Tice H."/>
            <person name="Grimwood J."/>
            <person name="Bruce D."/>
            <person name="Barry K."/>
            <person name="Shu S."/>
            <person name="Lindquist E."/>
            <person name="Wang M."/>
            <person name="Pitluck S."/>
            <person name="Vogel J.P."/>
            <person name="Garvin D.F."/>
            <person name="Mockler T.C."/>
            <person name="Schmutz J."/>
            <person name="Rokhsar D."/>
            <person name="Bevan M.W."/>
        </authorList>
    </citation>
    <scope>NUCLEOTIDE SEQUENCE</scope>
    <source>
        <strain evidence="16">Bd21</strain>
    </source>
</reference>
<evidence type="ECO:0000256" key="8">
    <source>
        <dbReference type="ARBA" id="ARBA00022723"/>
    </source>
</evidence>
<keyword evidence="7" id="KW-0808">Transferase</keyword>
<protein>
    <recommendedName>
        <fullName evidence="15">Pterin-binding domain-containing protein</fullName>
    </recommendedName>
</protein>
<comment type="pathway">
    <text evidence="5">Cofactor biosynthesis; tetrahydrofolate biosynthesis; 2-amino-4-hydroxy-6-hydroxymethyl-7,8-dihydropteridine diphosphate from 7,8-dihydroneopterin triphosphate: step 4/4.</text>
</comment>
<evidence type="ECO:0000256" key="4">
    <source>
        <dbReference type="ARBA" id="ARBA00004763"/>
    </source>
</evidence>
<dbReference type="Pfam" id="PF00809">
    <property type="entry name" value="Pterin_bind"/>
    <property type="match status" value="1"/>
</dbReference>
<dbReference type="Gramene" id="PNT74467">
    <property type="protein sequence ID" value="PNT74467"/>
    <property type="gene ID" value="BRADI_1g15020v3"/>
</dbReference>